<organism evidence="2 3">
    <name type="scientific">Streptomyces longisporus</name>
    <dbReference type="NCBI Taxonomy" id="1948"/>
    <lineage>
        <taxon>Bacteria</taxon>
        <taxon>Bacillati</taxon>
        <taxon>Actinomycetota</taxon>
        <taxon>Actinomycetes</taxon>
        <taxon>Kitasatosporales</taxon>
        <taxon>Streptomycetaceae</taxon>
        <taxon>Streptomyces</taxon>
    </lineage>
</organism>
<dbReference type="Gene3D" id="3.40.1800.10">
    <property type="entry name" value="His-Me finger endonucleases"/>
    <property type="match status" value="1"/>
</dbReference>
<dbReference type="Pfam" id="PF02945">
    <property type="entry name" value="Endonuclease_7"/>
    <property type="match status" value="1"/>
</dbReference>
<dbReference type="InterPro" id="IPR004211">
    <property type="entry name" value="Endonuclease_7"/>
</dbReference>
<evidence type="ECO:0000313" key="2">
    <source>
        <dbReference type="EMBL" id="GAA2523277.1"/>
    </source>
</evidence>
<evidence type="ECO:0000313" key="3">
    <source>
        <dbReference type="Proteomes" id="UP001501777"/>
    </source>
</evidence>
<protein>
    <recommendedName>
        <fullName evidence="4">Endonuclease</fullName>
    </recommendedName>
</protein>
<name>A0ABP6AUJ9_STRLO</name>
<gene>
    <name evidence="2" type="ORF">GCM10010276_88070</name>
</gene>
<comment type="caution">
    <text evidence="2">The sequence shown here is derived from an EMBL/GenBank/DDBJ whole genome shotgun (WGS) entry which is preliminary data.</text>
</comment>
<dbReference type="SUPFAM" id="SSF54060">
    <property type="entry name" value="His-Me finger endonucleases"/>
    <property type="match status" value="1"/>
</dbReference>
<evidence type="ECO:0008006" key="4">
    <source>
        <dbReference type="Google" id="ProtNLM"/>
    </source>
</evidence>
<dbReference type="InterPro" id="IPR038563">
    <property type="entry name" value="Endonuclease_7_sf"/>
</dbReference>
<dbReference type="Proteomes" id="UP001501777">
    <property type="component" value="Unassembled WGS sequence"/>
</dbReference>
<reference evidence="3" key="1">
    <citation type="journal article" date="2019" name="Int. J. Syst. Evol. Microbiol.">
        <title>The Global Catalogue of Microorganisms (GCM) 10K type strain sequencing project: providing services to taxonomists for standard genome sequencing and annotation.</title>
        <authorList>
            <consortium name="The Broad Institute Genomics Platform"/>
            <consortium name="The Broad Institute Genome Sequencing Center for Infectious Disease"/>
            <person name="Wu L."/>
            <person name="Ma J."/>
        </authorList>
    </citation>
    <scope>NUCLEOTIDE SEQUENCE [LARGE SCALE GENOMIC DNA]</scope>
    <source>
        <strain evidence="3">JCM 4395</strain>
    </source>
</reference>
<dbReference type="InterPro" id="IPR044925">
    <property type="entry name" value="His-Me_finger_sf"/>
</dbReference>
<dbReference type="EMBL" id="BAAASG010000033">
    <property type="protein sequence ID" value="GAA2523277.1"/>
    <property type="molecule type" value="Genomic_DNA"/>
</dbReference>
<sequence length="339" mass="37794">MQLAQLTNDSCGIESADPDGLPEQRFRRSSRLPGGACHDDESARWERFTFCESRNPPTVSASLYGPGMDVVTLDDLPESRRETLLWKRAWWMTYEDVEEWVRERAPHPCLRRKLDTWDAQAVRAVLGDDRRFHLVGSAGVLCGGGVFKRPTPLAGGEVCGTRVRHKASVTWVSDGTPLWAGTTLGRQQHERGEIWFESAEVTWQVILTDVVRAPSLTQRAERCPGYLREWPAPLGTSAVARVRARLVEQLGEACHACGSLPGVHVDHDHVTGQVRGLLCADCNTRVDSCPHPDGCPYASYLATPPAARLELTYPGYRKVWATERAKIEFVGLDPYAHLR</sequence>
<evidence type="ECO:0000256" key="1">
    <source>
        <dbReference type="SAM" id="MobiDB-lite"/>
    </source>
</evidence>
<feature type="region of interest" description="Disordered" evidence="1">
    <location>
        <begin position="1"/>
        <end position="38"/>
    </location>
</feature>
<feature type="compositionally biased region" description="Polar residues" evidence="1">
    <location>
        <begin position="1"/>
        <end position="10"/>
    </location>
</feature>
<accession>A0ABP6AUJ9</accession>
<keyword evidence="3" id="KW-1185">Reference proteome</keyword>
<proteinExistence type="predicted"/>